<proteinExistence type="predicted"/>
<name>A0A0D1XSM1_9PEZI</name>
<feature type="domain" description="DUF7371" evidence="3">
    <location>
        <begin position="553"/>
        <end position="758"/>
    </location>
</feature>
<evidence type="ECO:0000256" key="1">
    <source>
        <dbReference type="SAM" id="MobiDB-lite"/>
    </source>
</evidence>
<organism evidence="4 5">
    <name type="scientific">Verruconis gallopava</name>
    <dbReference type="NCBI Taxonomy" id="253628"/>
    <lineage>
        <taxon>Eukaryota</taxon>
        <taxon>Fungi</taxon>
        <taxon>Dikarya</taxon>
        <taxon>Ascomycota</taxon>
        <taxon>Pezizomycotina</taxon>
        <taxon>Dothideomycetes</taxon>
        <taxon>Pleosporomycetidae</taxon>
        <taxon>Venturiales</taxon>
        <taxon>Sympoventuriaceae</taxon>
        <taxon>Verruconis</taxon>
    </lineage>
</organism>
<reference evidence="4 5" key="1">
    <citation type="submission" date="2015-01" db="EMBL/GenBank/DDBJ databases">
        <title>The Genome Sequence of Ochroconis gallopava CBS43764.</title>
        <authorList>
            <consortium name="The Broad Institute Genomics Platform"/>
            <person name="Cuomo C."/>
            <person name="de Hoog S."/>
            <person name="Gorbushina A."/>
            <person name="Stielow B."/>
            <person name="Teixiera M."/>
            <person name="Abouelleil A."/>
            <person name="Chapman S.B."/>
            <person name="Priest M."/>
            <person name="Young S.K."/>
            <person name="Wortman J."/>
            <person name="Nusbaum C."/>
            <person name="Birren B."/>
        </authorList>
    </citation>
    <scope>NUCLEOTIDE SEQUENCE [LARGE SCALE GENOMIC DNA]</scope>
    <source>
        <strain evidence="4 5">CBS 43764</strain>
    </source>
</reference>
<dbReference type="HOGENOM" id="CLU_365710_0_0_1"/>
<dbReference type="VEuPathDB" id="FungiDB:PV09_03602"/>
<feature type="region of interest" description="Disordered" evidence="1">
    <location>
        <begin position="391"/>
        <end position="411"/>
    </location>
</feature>
<dbReference type="EMBL" id="KN847537">
    <property type="protein sequence ID" value="KIW05746.1"/>
    <property type="molecule type" value="Genomic_DNA"/>
</dbReference>
<evidence type="ECO:0000259" key="3">
    <source>
        <dbReference type="Pfam" id="PF24086"/>
    </source>
</evidence>
<dbReference type="RefSeq" id="XP_016215615.1">
    <property type="nucleotide sequence ID" value="XM_016356822.1"/>
</dbReference>
<accession>A0A0D1XSM1</accession>
<keyword evidence="5" id="KW-1185">Reference proteome</keyword>
<dbReference type="Proteomes" id="UP000053259">
    <property type="component" value="Unassembled WGS sequence"/>
</dbReference>
<dbReference type="Pfam" id="PF24086">
    <property type="entry name" value="DUF7371"/>
    <property type="match status" value="1"/>
</dbReference>
<gene>
    <name evidence="4" type="ORF">PV09_03602</name>
</gene>
<keyword evidence="2" id="KW-0732">Signal</keyword>
<feature type="signal peptide" evidence="2">
    <location>
        <begin position="1"/>
        <end position="22"/>
    </location>
</feature>
<evidence type="ECO:0000313" key="5">
    <source>
        <dbReference type="Proteomes" id="UP000053259"/>
    </source>
</evidence>
<dbReference type="InParanoid" id="A0A0D1XSM1"/>
<sequence length="763" mass="79835">MKWFLAIAALACRLAMAHPTFAFPFYSAGNSSHSSVTLPGTRPANYSHAIISAASILDSSASKTSGRAPCGCSTSVTTTTLFVPATAMSSAVLGLANAADTSQMIVTKSDQTVVDSSAYWSSGVASRSDPTHTILTTLTAYVVPFPPDVYSKEVTFTVTSQRTLTSTTNLGSTSLTTTVIVTETFLTTIHVSRPSSSATSMSAFPIAGETTAPTSIISIGAPSPSPILDETSTEILSSHPDSTLLRTSSSSSSLSSSASNGLIAALTSSQSEVTLITTSLHVVSLSNSTFNGPTSSNKETTSAFPMFPPLGTDSITFFGPGTGSNSVNFSQNGRTAGALGVSAIVTSLVSAAAATNNYTTYTNGVSIQVPVNTASTPLSLKTSFGHPFFSNSSRKSSVTTTSSAPWSSSASPEILTSQSATSSLGASNVSYLSSTLSFATTQTPTRTVSVLATNIITTSSRLKPSVSLSDSGFSITNSSEIGSIGSHSTSTKFLPITFSNSTTFSSSTIQSNETSDIPIPISSLKGSVTNPVGYGQIKPYPTVLANASSSCGETGDFIMNWDDEPIYEQTHADDPPYAPVFNPYHHLFFAAAFSYYNPAHSISKTEPYDPISGPNVAIFHVKDNTTIANADQLDSFGMLPGTIGAGPRANNEYYWFNVYGVELGCDNSGPKACNMSISGYVWSNSTNNEEKSVTQTTLVQPCSQLVDCKLQHVSLEGFRGLSSIRIEAIVDGNALKSWVIDNLNMGWFDNSCKAGLTRSSQKK</sequence>
<dbReference type="InterPro" id="IPR055795">
    <property type="entry name" value="DUF7371"/>
</dbReference>
<protein>
    <recommendedName>
        <fullName evidence="3">DUF7371 domain-containing protein</fullName>
    </recommendedName>
</protein>
<feature type="chain" id="PRO_5002236507" description="DUF7371 domain-containing protein" evidence="2">
    <location>
        <begin position="23"/>
        <end position="763"/>
    </location>
</feature>
<dbReference type="AlphaFoldDB" id="A0A0D1XSM1"/>
<evidence type="ECO:0000256" key="2">
    <source>
        <dbReference type="SAM" id="SignalP"/>
    </source>
</evidence>
<evidence type="ECO:0000313" key="4">
    <source>
        <dbReference type="EMBL" id="KIW05746.1"/>
    </source>
</evidence>
<dbReference type="OrthoDB" id="5385013at2759"/>
<dbReference type="GeneID" id="27311575"/>